<sequence>MTDINKLGLGCMNMNFRNKERSIETIHYALDNGISLLNTGEFYGAGESEMVLREALQDVPRDKYFLSLKFGVLPKPEGGIYGLDVKPWNIKAHLTYSLHRLGLEYVDLYQPARMDESIPVEEVIGAIQDLVKEGYVRHIGLTEVDAEQIKKASTVHPIKMIEFAYSMVNRNIEENGVLEVAQCKDIDVLAFGVLNHGLLTNQTNTSFSNNSQIKSENDLISFLTQIANTKGITVEHLAQAYVYAKHSNMQVLIGTTRKEHLQDAIDSLSISLTDEEVSKIDSYIDKNRKISRGLMRNITFKDGKVKK</sequence>
<feature type="domain" description="NADP-dependent oxidoreductase" evidence="2">
    <location>
        <begin position="6"/>
        <end position="283"/>
    </location>
</feature>
<dbReference type="SUPFAM" id="SSF51430">
    <property type="entry name" value="NAD(P)-linked oxidoreductase"/>
    <property type="match status" value="1"/>
</dbReference>
<dbReference type="InterPro" id="IPR023210">
    <property type="entry name" value="NADP_OxRdtase_dom"/>
</dbReference>
<dbReference type="AlphaFoldDB" id="A0A1H7U771"/>
<evidence type="ECO:0000313" key="4">
    <source>
        <dbReference type="Proteomes" id="UP000182764"/>
    </source>
</evidence>
<dbReference type="RefSeq" id="WP_074595441.1">
    <property type="nucleotide sequence ID" value="NZ_FNUH01000002.1"/>
</dbReference>
<dbReference type="GO" id="GO:0016491">
    <property type="term" value="F:oxidoreductase activity"/>
    <property type="evidence" value="ECO:0007669"/>
    <property type="project" value="UniProtKB-KW"/>
</dbReference>
<name>A0A1H7U771_9STRE</name>
<proteinExistence type="predicted"/>
<dbReference type="EMBL" id="FOBM01000001">
    <property type="protein sequence ID" value="SEL92851.1"/>
    <property type="molecule type" value="Genomic_DNA"/>
</dbReference>
<evidence type="ECO:0000256" key="1">
    <source>
        <dbReference type="ARBA" id="ARBA00023002"/>
    </source>
</evidence>
<organism evidence="3 4">
    <name type="scientific">Streptococcus gallolyticus</name>
    <dbReference type="NCBI Taxonomy" id="315405"/>
    <lineage>
        <taxon>Bacteria</taxon>
        <taxon>Bacillati</taxon>
        <taxon>Bacillota</taxon>
        <taxon>Bacilli</taxon>
        <taxon>Lactobacillales</taxon>
        <taxon>Streptococcaceae</taxon>
        <taxon>Streptococcus</taxon>
    </lineage>
</organism>
<protein>
    <submittedName>
        <fullName evidence="3">Predicted oxidoreductase</fullName>
    </submittedName>
</protein>
<keyword evidence="1" id="KW-0560">Oxidoreductase</keyword>
<gene>
    <name evidence="3" type="ORF">SAMN04487839_101277</name>
</gene>
<evidence type="ECO:0000259" key="2">
    <source>
        <dbReference type="Pfam" id="PF00248"/>
    </source>
</evidence>
<reference evidence="3 4" key="1">
    <citation type="submission" date="2016-10" db="EMBL/GenBank/DDBJ databases">
        <authorList>
            <person name="de Groot N.N."/>
        </authorList>
    </citation>
    <scope>NUCLEOTIDE SEQUENCE [LARGE SCALE GENOMIC DNA]</scope>
    <source>
        <strain evidence="3 4">VTM1R29</strain>
    </source>
</reference>
<dbReference type="Gene3D" id="3.20.20.100">
    <property type="entry name" value="NADP-dependent oxidoreductase domain"/>
    <property type="match status" value="1"/>
</dbReference>
<accession>A0A1H7U771</accession>
<dbReference type="InterPro" id="IPR050791">
    <property type="entry name" value="Aldo-Keto_reductase"/>
</dbReference>
<dbReference type="GO" id="GO:0005737">
    <property type="term" value="C:cytoplasm"/>
    <property type="evidence" value="ECO:0007669"/>
    <property type="project" value="TreeGrafter"/>
</dbReference>
<dbReference type="PANTHER" id="PTHR43625:SF40">
    <property type="entry name" value="ALDO-KETO REDUCTASE YAKC [NADP(+)]"/>
    <property type="match status" value="1"/>
</dbReference>
<dbReference type="PANTHER" id="PTHR43625">
    <property type="entry name" value="AFLATOXIN B1 ALDEHYDE REDUCTASE"/>
    <property type="match status" value="1"/>
</dbReference>
<dbReference type="Pfam" id="PF00248">
    <property type="entry name" value="Aldo_ket_red"/>
    <property type="match status" value="1"/>
</dbReference>
<dbReference type="Proteomes" id="UP000182764">
    <property type="component" value="Unassembled WGS sequence"/>
</dbReference>
<dbReference type="InterPro" id="IPR036812">
    <property type="entry name" value="NAD(P)_OxRdtase_dom_sf"/>
</dbReference>
<evidence type="ECO:0000313" key="3">
    <source>
        <dbReference type="EMBL" id="SEL92851.1"/>
    </source>
</evidence>